<dbReference type="SUPFAM" id="SSF46955">
    <property type="entry name" value="Putative DNA-binding domain"/>
    <property type="match status" value="1"/>
</dbReference>
<organism evidence="5 7">
    <name type="scientific">Pyrococcus abyssi (strain GE5 / Orsay)</name>
    <dbReference type="NCBI Taxonomy" id="272844"/>
    <lineage>
        <taxon>Archaea</taxon>
        <taxon>Methanobacteriati</taxon>
        <taxon>Methanobacteriota</taxon>
        <taxon>Thermococci</taxon>
        <taxon>Thermococcales</taxon>
        <taxon>Thermococcaceae</taxon>
        <taxon>Pyrococcus</taxon>
    </lineage>
</organism>
<dbReference type="EMBL" id="AJ248284">
    <property type="protein sequence ID" value="CAB49329.1"/>
    <property type="molecule type" value="Genomic_DNA"/>
</dbReference>
<dbReference type="GO" id="GO:0000150">
    <property type="term" value="F:DNA strand exchange activity"/>
    <property type="evidence" value="ECO:0007669"/>
    <property type="project" value="InterPro"/>
</dbReference>
<dbReference type="SUPFAM" id="SSF53041">
    <property type="entry name" value="Resolvase-like"/>
    <property type="match status" value="1"/>
</dbReference>
<dbReference type="InterPro" id="IPR006118">
    <property type="entry name" value="Recombinase_CS"/>
</dbReference>
<dbReference type="NCBIfam" id="NF033518">
    <property type="entry name" value="transpos_IS607"/>
    <property type="match status" value="1"/>
</dbReference>
<dbReference type="Gene3D" id="3.40.50.1390">
    <property type="entry name" value="Resolvase, N-terminal catalytic domain"/>
    <property type="match status" value="1"/>
</dbReference>
<dbReference type="STRING" id="272844.PAB2076"/>
<evidence type="ECO:0000256" key="1">
    <source>
        <dbReference type="ARBA" id="ARBA00022908"/>
    </source>
</evidence>
<dbReference type="CDD" id="cd04762">
    <property type="entry name" value="HTH_MerR-trunc"/>
    <property type="match status" value="1"/>
</dbReference>
<dbReference type="InterPro" id="IPR009061">
    <property type="entry name" value="DNA-bd_dom_put_sf"/>
</dbReference>
<dbReference type="InterPro" id="IPR048046">
    <property type="entry name" value="Transpos_IS607"/>
</dbReference>
<dbReference type="HOGENOM" id="CLU_082093_0_1_2"/>
<dbReference type="eggNOG" id="arCOG03164">
    <property type="taxonomic scope" value="Archaea"/>
</dbReference>
<dbReference type="Proteomes" id="UP000009139">
    <property type="component" value="Chromosome"/>
</dbReference>
<dbReference type="PIR" id="B75156">
    <property type="entry name" value="B75156"/>
</dbReference>
<dbReference type="InterPro" id="IPR010093">
    <property type="entry name" value="SinI_DNA-bd"/>
</dbReference>
<evidence type="ECO:0000313" key="5">
    <source>
        <dbReference type="EMBL" id="CAB49329.1"/>
    </source>
</evidence>
<evidence type="ECO:0000256" key="3">
    <source>
        <dbReference type="ARBA" id="ARBA00023172"/>
    </source>
</evidence>
<feature type="domain" description="Resolvase/invertase-type recombinase catalytic" evidence="4">
    <location>
        <begin position="63"/>
        <end position="212"/>
    </location>
</feature>
<dbReference type="GO" id="GO:0015074">
    <property type="term" value="P:DNA integration"/>
    <property type="evidence" value="ECO:0007669"/>
    <property type="project" value="UniProtKB-KW"/>
</dbReference>
<gene>
    <name evidence="5" type="ordered locus">PAB2076</name>
</gene>
<keyword evidence="1" id="KW-0229">DNA integration</keyword>
<dbReference type="InterPro" id="IPR051491">
    <property type="entry name" value="Recombinase/Transposase-rel"/>
</dbReference>
<evidence type="ECO:0000313" key="6">
    <source>
        <dbReference type="EMBL" id="CCE69787.1"/>
    </source>
</evidence>
<dbReference type="CDD" id="cd03769">
    <property type="entry name" value="SR_IS607_transposase_like"/>
    <property type="match status" value="1"/>
</dbReference>
<sequence length="212" mass="24754">MCIVERLLTPRQVAEILGVSFITIKRWIYSGKIRAVKLPTGKWRIPESEVKRILGEKPPEETRAVIYARVSSSDQRKDLERQVEYLLNYCTAKGYKLVDTITDIASGLNTRRKGLQKLFKLVSERKVDVVLVTYKDRLTRFGYEYLEYFFSQFDVRIEAIHGEEKKDAQQELVEDLIAIITSFAGKLYGLRSHKKKKFVQSFRQLLREVEAE</sequence>
<name>Q9V1M0_PYRAB</name>
<dbReference type="PANTHER" id="PTHR36172:SF1">
    <property type="entry name" value="RESOLVASE-RELATED"/>
    <property type="match status" value="1"/>
</dbReference>
<dbReference type="InterPro" id="IPR041718">
    <property type="entry name" value="IS607_transposase-like"/>
</dbReference>
<dbReference type="Pfam" id="PF00239">
    <property type="entry name" value="Resolvase"/>
    <property type="match status" value="1"/>
</dbReference>
<dbReference type="EMBL" id="HE613800">
    <property type="protein sequence ID" value="CCE69787.1"/>
    <property type="molecule type" value="Genomic_DNA"/>
</dbReference>
<reference evidence="5" key="1">
    <citation type="submission" date="1999-07" db="EMBL/GenBank/DDBJ databases">
        <authorList>
            <person name="Genoscope"/>
        </authorList>
    </citation>
    <scope>NUCLEOTIDE SEQUENCE</scope>
    <source>
        <strain evidence="5">Orsay</strain>
    </source>
</reference>
<reference evidence="5" key="2">
    <citation type="journal article" date="2000" name="J. Mol. Biol.">
        <title>Archaeal homologs of eukaryotic methylation guide small nucleolar RNAs: lessons from the Pyrococcus genomes.</title>
        <authorList>
            <person name="Gaspin C."/>
            <person name="Cavaille J."/>
            <person name="Erauso G."/>
        </authorList>
    </citation>
    <scope>NUCLEOTIDE SEQUENCE</scope>
    <source>
        <strain evidence="5">Orsay</strain>
    </source>
</reference>
<dbReference type="FunFam" id="3.40.50.1390:FF:000002">
    <property type="entry name" value="ORF1 in transposon ISC1904"/>
    <property type="match status" value="1"/>
</dbReference>
<reference evidence="5" key="3">
    <citation type="journal article" date="2001" name="Genome Res.">
        <title>Genome evolution at the genus level: comparison of three complete genomes of hyperthermophilic archaea.</title>
        <authorList>
            <person name="Lecompte O."/>
            <person name="Ripp R."/>
            <person name="Puzos-Barbe V."/>
            <person name="Duprat S."/>
            <person name="Heilig R."/>
            <person name="Dietrich J."/>
            <person name="Thierry J.C."/>
            <person name="Poch O."/>
        </authorList>
    </citation>
    <scope>NUCLEOTIDE SEQUENCE</scope>
    <source>
        <strain evidence="5">Orsay</strain>
    </source>
</reference>
<dbReference type="PATRIC" id="fig|272844.11.peg.429"/>
<dbReference type="Pfam" id="PF12728">
    <property type="entry name" value="HTH_17"/>
    <property type="match status" value="1"/>
</dbReference>
<reference evidence="5 7" key="4">
    <citation type="journal article" date="2003" name="Mol. Microbiol.">
        <title>An integrated analysis of the genome of the hyperthermophilic archaeon Pyrococcus abyssi.</title>
        <authorList>
            <person name="Cohen G."/>
            <person name="Barbe V."/>
            <person name="Flament D."/>
            <person name="Galperin M."/>
            <person name="Heilig R."/>
            <person name="Ripp R."/>
            <person name="Lecompte O."/>
            <person name="Prieur D."/>
            <person name="Poch O."/>
            <person name="Quellerou J."/>
            <person name="Thierry J.C."/>
            <person name="Van der Oost J."/>
            <person name="Weissenbach J."/>
            <person name="Zivanovic Y."/>
            <person name="Forterre P."/>
        </authorList>
    </citation>
    <scope>NUCLEOTIDE SEQUENCE [LARGE SCALE GENOMIC DNA]</scope>
    <source>
        <strain evidence="7">GE5 / Orsay</strain>
        <strain evidence="5">Orsay</strain>
    </source>
</reference>
<protein>
    <submittedName>
        <fullName evidence="5">Resolvase related protein</fullName>
    </submittedName>
</protein>
<dbReference type="InterPro" id="IPR036162">
    <property type="entry name" value="Resolvase-like_N_sf"/>
</dbReference>
<evidence type="ECO:0000313" key="8">
    <source>
        <dbReference type="Proteomes" id="UP000009139"/>
    </source>
</evidence>
<reference evidence="6 8" key="5">
    <citation type="journal article" date="2012" name="Curr. Microbiol.">
        <title>Re-annotation of two hyperthermophilic archaea Pyrococcus abyssi GE5 and Pyrococcus furiosus DSM 3638.</title>
        <authorList>
            <person name="Gao J."/>
            <person name="Wang J."/>
        </authorList>
    </citation>
    <scope>GENOME REANNOTATION</scope>
    <source>
        <strain evidence="6">GE5</strain>
        <strain evidence="8">GE5 / Orsay</strain>
    </source>
</reference>
<evidence type="ECO:0000256" key="2">
    <source>
        <dbReference type="ARBA" id="ARBA00023125"/>
    </source>
</evidence>
<dbReference type="SMART" id="SM00857">
    <property type="entry name" value="Resolvase"/>
    <property type="match status" value="1"/>
</dbReference>
<evidence type="ECO:0000313" key="7">
    <source>
        <dbReference type="Proteomes" id="UP000000810"/>
    </source>
</evidence>
<dbReference type="Proteomes" id="UP000000810">
    <property type="component" value="Chromosome"/>
</dbReference>
<dbReference type="PROSITE" id="PS00397">
    <property type="entry name" value="RECOMBINASES_1"/>
    <property type="match status" value="1"/>
</dbReference>
<dbReference type="NCBIfam" id="TIGR01764">
    <property type="entry name" value="excise"/>
    <property type="match status" value="1"/>
</dbReference>
<dbReference type="Gene3D" id="1.10.287.2170">
    <property type="match status" value="1"/>
</dbReference>
<dbReference type="PANTHER" id="PTHR36172">
    <property type="match status" value="1"/>
</dbReference>
<keyword evidence="7" id="KW-1185">Reference proteome</keyword>
<dbReference type="Gene3D" id="1.10.1660.10">
    <property type="match status" value="1"/>
</dbReference>
<proteinExistence type="predicted"/>
<dbReference type="AlphaFoldDB" id="Q9V1M0"/>
<dbReference type="GO" id="GO:0003677">
    <property type="term" value="F:DNA binding"/>
    <property type="evidence" value="ECO:0007669"/>
    <property type="project" value="UniProtKB-KW"/>
</dbReference>
<keyword evidence="3" id="KW-0233">DNA recombination</keyword>
<evidence type="ECO:0000259" key="4">
    <source>
        <dbReference type="PROSITE" id="PS51736"/>
    </source>
</evidence>
<dbReference type="KEGG" id="pab:PAB2076"/>
<accession>Q9V1M0</accession>
<dbReference type="PROSITE" id="PS51736">
    <property type="entry name" value="RECOMBINASES_3"/>
    <property type="match status" value="1"/>
</dbReference>
<dbReference type="InterPro" id="IPR041657">
    <property type="entry name" value="HTH_17"/>
</dbReference>
<dbReference type="InterPro" id="IPR006119">
    <property type="entry name" value="Resolv_N"/>
</dbReference>
<keyword evidence="2" id="KW-0238">DNA-binding</keyword>